<dbReference type="InterPro" id="IPR037914">
    <property type="entry name" value="SpoVT-AbrB_sf"/>
</dbReference>
<dbReference type="InterPro" id="IPR052731">
    <property type="entry name" value="B_subtilis_Trans_State_Reg"/>
</dbReference>
<keyword evidence="1 3" id="KW-0238">DNA-binding</keyword>
<keyword evidence="4" id="KW-1185">Reference proteome</keyword>
<dbReference type="GO" id="GO:0003677">
    <property type="term" value="F:DNA binding"/>
    <property type="evidence" value="ECO:0007669"/>
    <property type="project" value="UniProtKB-KW"/>
</dbReference>
<evidence type="ECO:0000313" key="3">
    <source>
        <dbReference type="EMBL" id="WAH38824.1"/>
    </source>
</evidence>
<sequence length="86" mass="9939">MKSTGVVRKVDMLGRIVMPIELRKTLNIDVRDPIEIFVNEDRITLRKYEQSCLFCDNVEDVPEFKGKPVCQNCRNELLELATNPTV</sequence>
<dbReference type="Gene3D" id="2.10.260.10">
    <property type="match status" value="1"/>
</dbReference>
<dbReference type="RefSeq" id="WP_268046417.1">
    <property type="nucleotide sequence ID" value="NZ_CP104064.1"/>
</dbReference>
<evidence type="ECO:0000313" key="4">
    <source>
        <dbReference type="Proteomes" id="UP001164803"/>
    </source>
</evidence>
<dbReference type="PANTHER" id="PTHR36432">
    <property type="match status" value="1"/>
</dbReference>
<dbReference type="PROSITE" id="PS51740">
    <property type="entry name" value="SPOVT_ABRB"/>
    <property type="match status" value="1"/>
</dbReference>
<dbReference type="Pfam" id="PF04014">
    <property type="entry name" value="MazE_antitoxin"/>
    <property type="match status" value="1"/>
</dbReference>
<dbReference type="EMBL" id="CP104064">
    <property type="protein sequence ID" value="WAH38824.1"/>
    <property type="molecule type" value="Genomic_DNA"/>
</dbReference>
<feature type="domain" description="SpoVT-AbrB" evidence="2">
    <location>
        <begin position="5"/>
        <end position="50"/>
    </location>
</feature>
<gene>
    <name evidence="3" type="ORF">NZD86_10260</name>
</gene>
<dbReference type="PANTHER" id="PTHR36432:SF4">
    <property type="entry name" value="TRANSITION STATE REGULATOR ABH-RELATED"/>
    <property type="match status" value="1"/>
</dbReference>
<evidence type="ECO:0000256" key="1">
    <source>
        <dbReference type="PROSITE-ProRule" id="PRU01076"/>
    </source>
</evidence>
<evidence type="ECO:0000259" key="2">
    <source>
        <dbReference type="PROSITE" id="PS51740"/>
    </source>
</evidence>
<accession>A0ABY6Z7G3</accession>
<organism evidence="3 4">
    <name type="scientific">Alicyclobacillus dauci</name>
    <dbReference type="NCBI Taxonomy" id="1475485"/>
    <lineage>
        <taxon>Bacteria</taxon>
        <taxon>Bacillati</taxon>
        <taxon>Bacillota</taxon>
        <taxon>Bacilli</taxon>
        <taxon>Bacillales</taxon>
        <taxon>Alicyclobacillaceae</taxon>
        <taxon>Alicyclobacillus</taxon>
    </lineage>
</organism>
<protein>
    <submittedName>
        <fullName evidence="3">AbrB/MazE/SpoVT family DNA-binding domain-containing protein</fullName>
    </submittedName>
</protein>
<dbReference type="SUPFAM" id="SSF89447">
    <property type="entry name" value="AbrB/MazE/MraZ-like"/>
    <property type="match status" value="1"/>
</dbReference>
<reference evidence="3" key="1">
    <citation type="submission" date="2022-08" db="EMBL/GenBank/DDBJ databases">
        <title>Alicyclobacillus dauci DSM2870, complete genome.</title>
        <authorList>
            <person name="Wang Q."/>
            <person name="Cai R."/>
            <person name="Wang Z."/>
        </authorList>
    </citation>
    <scope>NUCLEOTIDE SEQUENCE</scope>
    <source>
        <strain evidence="3">DSM 28700</strain>
    </source>
</reference>
<dbReference type="Proteomes" id="UP001164803">
    <property type="component" value="Chromosome"/>
</dbReference>
<name>A0ABY6Z7G3_9BACL</name>
<dbReference type="SMART" id="SM00966">
    <property type="entry name" value="SpoVT_AbrB"/>
    <property type="match status" value="1"/>
</dbReference>
<proteinExistence type="predicted"/>
<dbReference type="InterPro" id="IPR007159">
    <property type="entry name" value="SpoVT-AbrB_dom"/>
</dbReference>